<accession>A0ABQ6QQV5</accession>
<organism evidence="1 2">
    <name type="scientific">Corallococcus caeni</name>
    <dbReference type="NCBI Taxonomy" id="3082388"/>
    <lineage>
        <taxon>Bacteria</taxon>
        <taxon>Pseudomonadati</taxon>
        <taxon>Myxococcota</taxon>
        <taxon>Myxococcia</taxon>
        <taxon>Myxococcales</taxon>
        <taxon>Cystobacterineae</taxon>
        <taxon>Myxococcaceae</taxon>
        <taxon>Corallococcus</taxon>
    </lineage>
</organism>
<dbReference type="RefSeq" id="WP_338277193.1">
    <property type="nucleotide sequence ID" value="NZ_BTTX01000002.1"/>
</dbReference>
<proteinExistence type="predicted"/>
<dbReference type="EMBL" id="BTTX01000002">
    <property type="protein sequence ID" value="GMU06380.1"/>
    <property type="molecule type" value="Genomic_DNA"/>
</dbReference>
<dbReference type="Proteomes" id="UP001342631">
    <property type="component" value="Unassembled WGS sequence"/>
</dbReference>
<protein>
    <submittedName>
        <fullName evidence="1">Uncharacterized protein</fullName>
    </submittedName>
</protein>
<comment type="caution">
    <text evidence="1">The sequence shown here is derived from an EMBL/GenBank/DDBJ whole genome shotgun (WGS) entry which is preliminary data.</text>
</comment>
<reference evidence="1 2" key="1">
    <citation type="journal article" date="2024" name="Arch. Microbiol.">
        <title>Corallococcus caeni sp. nov., a novel myxobacterium isolated from activated sludge.</title>
        <authorList>
            <person name="Tomita S."/>
            <person name="Nakai R."/>
            <person name="Kuroda K."/>
            <person name="Kurashita H."/>
            <person name="Hatamoto M."/>
            <person name="Yamaguchi T."/>
            <person name="Narihiro T."/>
        </authorList>
    </citation>
    <scope>NUCLEOTIDE SEQUENCE [LARGE SCALE GENOMIC DNA]</scope>
    <source>
        <strain evidence="1 2">NO1</strain>
    </source>
</reference>
<evidence type="ECO:0000313" key="2">
    <source>
        <dbReference type="Proteomes" id="UP001342631"/>
    </source>
</evidence>
<keyword evidence="2" id="KW-1185">Reference proteome</keyword>
<gene>
    <name evidence="1" type="ORF">ASNO1_26330</name>
</gene>
<evidence type="ECO:0000313" key="1">
    <source>
        <dbReference type="EMBL" id="GMU06380.1"/>
    </source>
</evidence>
<sequence length="176" mass="19704">MAMTSAKRVLTYGESTREPTSSPEELLAWWARPLPYEASDPRAWSYRPYRVKVIEKQRSTDGILLLTFVLVRHATQTPFKLRLPIESAYVWPDLPSTAQLADAGQYGFLFLSDLWAEDNNLSPATLAEAYAEPGNKWPFGGDAPAFSVARLIRAIGDGELRMKMFALLDGHASKKL</sequence>
<name>A0ABQ6QQV5_9BACT</name>